<reference evidence="1" key="1">
    <citation type="submission" date="2014-09" db="EMBL/GenBank/DDBJ databases">
        <authorList>
            <person name="Magalhaes I.L.F."/>
            <person name="Oliveira U."/>
            <person name="Santos F.R."/>
            <person name="Vidigal T.H.D.A."/>
            <person name="Brescovit A.D."/>
            <person name="Santos A.J."/>
        </authorList>
    </citation>
    <scope>NUCLEOTIDE SEQUENCE</scope>
    <source>
        <tissue evidence="1">Shoot tissue taken approximately 20 cm above the soil surface</tissue>
    </source>
</reference>
<name>A0A0A9B453_ARUDO</name>
<proteinExistence type="predicted"/>
<protein>
    <submittedName>
        <fullName evidence="1">Uncharacterized protein</fullName>
    </submittedName>
</protein>
<reference evidence="1" key="2">
    <citation type="journal article" date="2015" name="Data Brief">
        <title>Shoot transcriptome of the giant reed, Arundo donax.</title>
        <authorList>
            <person name="Barrero R.A."/>
            <person name="Guerrero F.D."/>
            <person name="Moolhuijzen P."/>
            <person name="Goolsby J.A."/>
            <person name="Tidwell J."/>
            <person name="Bellgard S.E."/>
            <person name="Bellgard M.I."/>
        </authorList>
    </citation>
    <scope>NUCLEOTIDE SEQUENCE</scope>
    <source>
        <tissue evidence="1">Shoot tissue taken approximately 20 cm above the soil surface</tissue>
    </source>
</reference>
<sequence length="40" mass="4455">MLCYVRPVGWCCSGSSFSLFTKKVVNHHILSLLIAELKSS</sequence>
<organism evidence="1">
    <name type="scientific">Arundo donax</name>
    <name type="common">Giant reed</name>
    <name type="synonym">Donax arundinaceus</name>
    <dbReference type="NCBI Taxonomy" id="35708"/>
    <lineage>
        <taxon>Eukaryota</taxon>
        <taxon>Viridiplantae</taxon>
        <taxon>Streptophyta</taxon>
        <taxon>Embryophyta</taxon>
        <taxon>Tracheophyta</taxon>
        <taxon>Spermatophyta</taxon>
        <taxon>Magnoliopsida</taxon>
        <taxon>Liliopsida</taxon>
        <taxon>Poales</taxon>
        <taxon>Poaceae</taxon>
        <taxon>PACMAD clade</taxon>
        <taxon>Arundinoideae</taxon>
        <taxon>Arundineae</taxon>
        <taxon>Arundo</taxon>
    </lineage>
</organism>
<evidence type="ECO:0000313" key="1">
    <source>
        <dbReference type="EMBL" id="JAD58101.1"/>
    </source>
</evidence>
<dbReference type="AlphaFoldDB" id="A0A0A9B453"/>
<dbReference type="EMBL" id="GBRH01239794">
    <property type="protein sequence ID" value="JAD58101.1"/>
    <property type="molecule type" value="Transcribed_RNA"/>
</dbReference>
<accession>A0A0A9B453</accession>